<keyword evidence="1" id="KW-1133">Transmembrane helix</keyword>
<dbReference type="OrthoDB" id="5858566at2759"/>
<name>A0A3P6R2I9_CYLGO</name>
<evidence type="ECO:0000313" key="2">
    <source>
        <dbReference type="EMBL" id="VDK57072.1"/>
    </source>
</evidence>
<dbReference type="AlphaFoldDB" id="A0A3P6R2I9"/>
<accession>A0A3P6R2I9</accession>
<reference evidence="2 3" key="1">
    <citation type="submission" date="2018-11" db="EMBL/GenBank/DDBJ databases">
        <authorList>
            <consortium name="Pathogen Informatics"/>
        </authorList>
    </citation>
    <scope>NUCLEOTIDE SEQUENCE [LARGE SCALE GENOMIC DNA]</scope>
</reference>
<proteinExistence type="predicted"/>
<sequence length="83" mass="9748">MGSAAQLRLLLWKNFLQQIRSPWFTFMEFFIPLLLIAISFGLMIGLRGNFEKYHYEKNYQPWPVMGSGVDFIYPTNISRPDVS</sequence>
<evidence type="ECO:0000313" key="3">
    <source>
        <dbReference type="Proteomes" id="UP000271889"/>
    </source>
</evidence>
<dbReference type="EMBL" id="UYRV01009993">
    <property type="protein sequence ID" value="VDK57072.1"/>
    <property type="molecule type" value="Genomic_DNA"/>
</dbReference>
<organism evidence="2 3">
    <name type="scientific">Cylicostephanus goldi</name>
    <name type="common">Nematode worm</name>
    <dbReference type="NCBI Taxonomy" id="71465"/>
    <lineage>
        <taxon>Eukaryota</taxon>
        <taxon>Metazoa</taxon>
        <taxon>Ecdysozoa</taxon>
        <taxon>Nematoda</taxon>
        <taxon>Chromadorea</taxon>
        <taxon>Rhabditida</taxon>
        <taxon>Rhabditina</taxon>
        <taxon>Rhabditomorpha</taxon>
        <taxon>Strongyloidea</taxon>
        <taxon>Strongylidae</taxon>
        <taxon>Cylicostephanus</taxon>
    </lineage>
</organism>
<keyword evidence="1" id="KW-0472">Membrane</keyword>
<evidence type="ECO:0008006" key="4">
    <source>
        <dbReference type="Google" id="ProtNLM"/>
    </source>
</evidence>
<keyword evidence="1" id="KW-0812">Transmembrane</keyword>
<dbReference type="Proteomes" id="UP000271889">
    <property type="component" value="Unassembled WGS sequence"/>
</dbReference>
<gene>
    <name evidence="2" type="ORF">CGOC_LOCUS3856</name>
</gene>
<evidence type="ECO:0000256" key="1">
    <source>
        <dbReference type="SAM" id="Phobius"/>
    </source>
</evidence>
<protein>
    <recommendedName>
        <fullName evidence="4">ABC-2 type transporter domain-containing protein</fullName>
    </recommendedName>
</protein>
<keyword evidence="3" id="KW-1185">Reference proteome</keyword>
<feature type="transmembrane region" description="Helical" evidence="1">
    <location>
        <begin position="23"/>
        <end position="46"/>
    </location>
</feature>